<evidence type="ECO:0000256" key="4">
    <source>
        <dbReference type="ARBA" id="ARBA00022833"/>
    </source>
</evidence>
<feature type="domain" description="SWIM-type" evidence="10">
    <location>
        <begin position="383"/>
        <end position="415"/>
    </location>
</feature>
<dbReference type="Pfam" id="PF10551">
    <property type="entry name" value="MULE"/>
    <property type="match status" value="1"/>
</dbReference>
<keyword evidence="11" id="KW-1185">Reference proteome</keyword>
<dbReference type="PANTHER" id="PTHR31973">
    <property type="entry name" value="POLYPROTEIN, PUTATIVE-RELATED"/>
    <property type="match status" value="1"/>
</dbReference>
<feature type="compositionally biased region" description="Basic residues" evidence="9">
    <location>
        <begin position="464"/>
        <end position="474"/>
    </location>
</feature>
<keyword evidence="4" id="KW-0862">Zinc</keyword>
<evidence type="ECO:0000313" key="11">
    <source>
        <dbReference type="Proteomes" id="UP000813463"/>
    </source>
</evidence>
<dbReference type="RefSeq" id="XP_056685334.1">
    <property type="nucleotide sequence ID" value="XM_056829356.1"/>
</dbReference>
<keyword evidence="6" id="KW-0233">DNA recombination</keyword>
<name>A0ABM3QPQ9_SPIOL</name>
<reference evidence="12" key="2">
    <citation type="submission" date="2025-08" db="UniProtKB">
        <authorList>
            <consortium name="RefSeq"/>
        </authorList>
    </citation>
    <scope>IDENTIFICATION</scope>
    <source>
        <tissue evidence="12">Leaf</tissue>
    </source>
</reference>
<sequence length="540" mass="61973">MSAIWLLLRYGSHSFDIRVGDMEKYRLLKLFLDIFEKSVKQDVFLPSTFSLYVEGPCGKVELNDDKTLRLLNAVATIENHRKEKERQLKERQEELLRAQREEEEVMRKQQEREDILREIQEQMEYTVAMEVPVVDCEDMKVEYVRVISKDDADEEMFEANVVLAYGIVDTESCDSWTYFMRCLRQMFEQEGCNRDDWTFISDRMKGVELAVRETFPRATRRVCCQHLYMNCKNNGFSGSAFHKLFWIAANAYNEYVFSKAMEKISEYNENATAYLNSCIEQWSRHKFDSTVCCDHNTTNFVESFNACTKPFRDMHVFSLLEAIRSWCMQRVGARFDKAVDMEEGQLTAYALKELEERTAESRLCYATACGGGEFEVRDGHVNFPIRLATRSCACGKWQICGIPCKHALRVIYDQRMNPHDFISPWFKAAAYKLTYAEHIHPMEDPSQWPDFGLPSIQPPTIKRPSGRPAKKRKRGANEPKKGKRNTNVKCGKCREFGHNSRTCKSGGTSATGPSTSKSGAAGASTSNGGPNTRKRSKAAG</sequence>
<dbReference type="PROSITE" id="PS50966">
    <property type="entry name" value="ZF_SWIM"/>
    <property type="match status" value="1"/>
</dbReference>
<organism evidence="11 12">
    <name type="scientific">Spinacia oleracea</name>
    <name type="common">Spinach</name>
    <dbReference type="NCBI Taxonomy" id="3562"/>
    <lineage>
        <taxon>Eukaryota</taxon>
        <taxon>Viridiplantae</taxon>
        <taxon>Streptophyta</taxon>
        <taxon>Embryophyta</taxon>
        <taxon>Tracheophyta</taxon>
        <taxon>Spermatophyta</taxon>
        <taxon>Magnoliopsida</taxon>
        <taxon>eudicotyledons</taxon>
        <taxon>Gunneridae</taxon>
        <taxon>Pentapetalae</taxon>
        <taxon>Caryophyllales</taxon>
        <taxon>Chenopodiaceae</taxon>
        <taxon>Chenopodioideae</taxon>
        <taxon>Anserineae</taxon>
        <taxon>Spinacia</taxon>
    </lineage>
</organism>
<keyword evidence="1" id="KW-0815">Transposition</keyword>
<evidence type="ECO:0000256" key="3">
    <source>
        <dbReference type="ARBA" id="ARBA00022771"/>
    </source>
</evidence>
<protein>
    <recommendedName>
        <fullName evidence="10">SWIM-type domain-containing protein</fullName>
    </recommendedName>
</protein>
<keyword evidence="2" id="KW-0479">Metal-binding</keyword>
<feature type="region of interest" description="Disordered" evidence="9">
    <location>
        <begin position="446"/>
        <end position="540"/>
    </location>
</feature>
<keyword evidence="5" id="KW-0238">DNA-binding</keyword>
<evidence type="ECO:0000256" key="7">
    <source>
        <dbReference type="PROSITE-ProRule" id="PRU00325"/>
    </source>
</evidence>
<accession>A0ABM3QPQ9</accession>
<reference evidence="11" key="1">
    <citation type="journal article" date="2021" name="Nat. Commun.">
        <title>Genomic analyses provide insights into spinach domestication and the genetic basis of agronomic traits.</title>
        <authorList>
            <person name="Cai X."/>
            <person name="Sun X."/>
            <person name="Xu C."/>
            <person name="Sun H."/>
            <person name="Wang X."/>
            <person name="Ge C."/>
            <person name="Zhang Z."/>
            <person name="Wang Q."/>
            <person name="Fei Z."/>
            <person name="Jiao C."/>
            <person name="Wang Q."/>
        </authorList>
    </citation>
    <scope>NUCLEOTIDE SEQUENCE [LARGE SCALE GENOMIC DNA]</scope>
    <source>
        <strain evidence="11">cv. Varoflay</strain>
    </source>
</reference>
<evidence type="ECO:0000256" key="8">
    <source>
        <dbReference type="SAM" id="Coils"/>
    </source>
</evidence>
<gene>
    <name evidence="12" type="primary">LOC130461311</name>
</gene>
<dbReference type="Pfam" id="PF04434">
    <property type="entry name" value="SWIM"/>
    <property type="match status" value="1"/>
</dbReference>
<dbReference type="InterPro" id="IPR007527">
    <property type="entry name" value="Znf_SWIM"/>
</dbReference>
<feature type="coiled-coil region" evidence="8">
    <location>
        <begin position="70"/>
        <end position="118"/>
    </location>
</feature>
<keyword evidence="8" id="KW-0175">Coiled coil</keyword>
<evidence type="ECO:0000256" key="1">
    <source>
        <dbReference type="ARBA" id="ARBA00022578"/>
    </source>
</evidence>
<evidence type="ECO:0000256" key="6">
    <source>
        <dbReference type="ARBA" id="ARBA00023172"/>
    </source>
</evidence>
<dbReference type="InterPro" id="IPR006564">
    <property type="entry name" value="Znf_PMZ"/>
</dbReference>
<proteinExistence type="predicted"/>
<evidence type="ECO:0000313" key="12">
    <source>
        <dbReference type="RefSeq" id="XP_056685334.1"/>
    </source>
</evidence>
<evidence type="ECO:0000256" key="2">
    <source>
        <dbReference type="ARBA" id="ARBA00022723"/>
    </source>
</evidence>
<dbReference type="InterPro" id="IPR001207">
    <property type="entry name" value="Transposase_mutator"/>
</dbReference>
<dbReference type="GeneID" id="130461311"/>
<evidence type="ECO:0000256" key="5">
    <source>
        <dbReference type="ARBA" id="ARBA00023125"/>
    </source>
</evidence>
<keyword evidence="3 7" id="KW-0863">Zinc-finger</keyword>
<evidence type="ECO:0000259" key="10">
    <source>
        <dbReference type="PROSITE" id="PS50966"/>
    </source>
</evidence>
<dbReference type="SMART" id="SM00575">
    <property type="entry name" value="ZnF_PMZ"/>
    <property type="match status" value="1"/>
</dbReference>
<dbReference type="InterPro" id="IPR018289">
    <property type="entry name" value="MULE_transposase_dom"/>
</dbReference>
<evidence type="ECO:0000256" key="9">
    <source>
        <dbReference type="SAM" id="MobiDB-lite"/>
    </source>
</evidence>
<dbReference type="Proteomes" id="UP000813463">
    <property type="component" value="Chromosome 5"/>
</dbReference>
<feature type="compositionally biased region" description="Low complexity" evidence="9">
    <location>
        <begin position="504"/>
        <end position="531"/>
    </location>
</feature>
<dbReference type="PANTHER" id="PTHR31973:SF197">
    <property type="entry name" value="SWIM-TYPE DOMAIN-CONTAINING PROTEIN"/>
    <property type="match status" value="1"/>
</dbReference>
<dbReference type="PROSITE" id="PS01007">
    <property type="entry name" value="TRANSPOSASE_MUTATOR"/>
    <property type="match status" value="1"/>
</dbReference>